<evidence type="ECO:0000313" key="2">
    <source>
        <dbReference type="Proteomes" id="UP000251891"/>
    </source>
</evidence>
<protein>
    <recommendedName>
        <fullName evidence="3">NYN domain-containing protein</fullName>
    </recommendedName>
</protein>
<sequence length="146" mass="16258">MNHRNAAPRRALLIDFENMLFESARLADYGLVADRLIRTVETAGPVHHRLLVARPWALKQHLELFIALRLPIAVAPRGRDGADHVLLDRGRFLAGHGFTEFSIASRDHIFADFAAAHPTDVIVPTPHSVSRALVRAARRLIVLSPN</sequence>
<evidence type="ECO:0000313" key="1">
    <source>
        <dbReference type="EMBL" id="RAY15861.1"/>
    </source>
</evidence>
<dbReference type="AlphaFoldDB" id="A0A365H9V2"/>
<keyword evidence="2" id="KW-1185">Reference proteome</keyword>
<dbReference type="OrthoDB" id="3483698at2"/>
<accession>A0A365H9V2</accession>
<reference evidence="1 2" key="1">
    <citation type="submission" date="2018-06" db="EMBL/GenBank/DDBJ databases">
        <title>Actinomadura craniellae sp. nov. isolated from marine sponge Craniella sp.</title>
        <authorList>
            <person name="Li L."/>
            <person name="Xu Q.H."/>
            <person name="Lin H.W."/>
            <person name="Lu Y.H."/>
        </authorList>
    </citation>
    <scope>NUCLEOTIDE SEQUENCE [LARGE SCALE GENOMIC DNA]</scope>
    <source>
        <strain evidence="1 2">LHW63021</strain>
    </source>
</reference>
<dbReference type="EMBL" id="QLYX01000003">
    <property type="protein sequence ID" value="RAY15861.1"/>
    <property type="molecule type" value="Genomic_DNA"/>
</dbReference>
<gene>
    <name evidence="1" type="ORF">DPM19_08865</name>
</gene>
<name>A0A365H9V2_9ACTN</name>
<comment type="caution">
    <text evidence="1">The sequence shown here is derived from an EMBL/GenBank/DDBJ whole genome shotgun (WGS) entry which is preliminary data.</text>
</comment>
<evidence type="ECO:0008006" key="3">
    <source>
        <dbReference type="Google" id="ProtNLM"/>
    </source>
</evidence>
<dbReference type="Proteomes" id="UP000251891">
    <property type="component" value="Unassembled WGS sequence"/>
</dbReference>
<proteinExistence type="predicted"/>
<organism evidence="1 2">
    <name type="scientific">Actinomadura craniellae</name>
    <dbReference type="NCBI Taxonomy" id="2231787"/>
    <lineage>
        <taxon>Bacteria</taxon>
        <taxon>Bacillati</taxon>
        <taxon>Actinomycetota</taxon>
        <taxon>Actinomycetes</taxon>
        <taxon>Streptosporangiales</taxon>
        <taxon>Thermomonosporaceae</taxon>
        <taxon>Actinomadura</taxon>
    </lineage>
</organism>
<dbReference type="RefSeq" id="WP_111864623.1">
    <property type="nucleotide sequence ID" value="NZ_QLYX01000003.1"/>
</dbReference>